<dbReference type="EMBL" id="JACHHZ010000001">
    <property type="protein sequence ID" value="MBB6091516.1"/>
    <property type="molecule type" value="Genomic_DNA"/>
</dbReference>
<dbReference type="GO" id="GO:0016226">
    <property type="term" value="P:iron-sulfur cluster assembly"/>
    <property type="evidence" value="ECO:0007669"/>
    <property type="project" value="InterPro"/>
</dbReference>
<dbReference type="GO" id="GO:0005506">
    <property type="term" value="F:iron ion binding"/>
    <property type="evidence" value="ECO:0007669"/>
    <property type="project" value="InterPro"/>
</dbReference>
<dbReference type="Proteomes" id="UP000588068">
    <property type="component" value="Unassembled WGS sequence"/>
</dbReference>
<feature type="domain" description="NIF system FeS cluster assembly NifU N-terminal" evidence="2">
    <location>
        <begin position="7"/>
        <end position="126"/>
    </location>
</feature>
<dbReference type="PANTHER" id="PTHR10093">
    <property type="entry name" value="IRON-SULFUR CLUSTER ASSEMBLY ENZYME NIFU HOMOLOG"/>
    <property type="match status" value="1"/>
</dbReference>
<comment type="caution">
    <text evidence="3">The sequence shown here is derived from an EMBL/GenBank/DDBJ whole genome shotgun (WGS) entry which is preliminary data.</text>
</comment>
<evidence type="ECO:0000313" key="4">
    <source>
        <dbReference type="Proteomes" id="UP000588068"/>
    </source>
</evidence>
<proteinExistence type="inferred from homology"/>
<evidence type="ECO:0000256" key="1">
    <source>
        <dbReference type="ARBA" id="ARBA00006420"/>
    </source>
</evidence>
<gene>
    <name evidence="3" type="ORF">HNQ60_000362</name>
</gene>
<accession>A0A841HFH0</accession>
<evidence type="ECO:0000313" key="3">
    <source>
        <dbReference type="EMBL" id="MBB6091516.1"/>
    </source>
</evidence>
<evidence type="ECO:0000259" key="2">
    <source>
        <dbReference type="Pfam" id="PF01592"/>
    </source>
</evidence>
<dbReference type="SUPFAM" id="SSF82649">
    <property type="entry name" value="SufE/NifU"/>
    <property type="match status" value="1"/>
</dbReference>
<protein>
    <submittedName>
        <fullName evidence="3">Nitrogen fixation NifU-like protein</fullName>
    </submittedName>
</protein>
<reference evidence="3 4" key="1">
    <citation type="submission" date="2020-08" db="EMBL/GenBank/DDBJ databases">
        <title>Genomic Encyclopedia of Type Strains, Phase IV (KMG-IV): sequencing the most valuable type-strain genomes for metagenomic binning, comparative biology and taxonomic classification.</title>
        <authorList>
            <person name="Goeker M."/>
        </authorList>
    </citation>
    <scope>NUCLEOTIDE SEQUENCE [LARGE SCALE GENOMIC DNA]</scope>
    <source>
        <strain evidence="3 4">DSM 26723</strain>
    </source>
</reference>
<dbReference type="Pfam" id="PF01592">
    <property type="entry name" value="NifU_N"/>
    <property type="match status" value="1"/>
</dbReference>
<dbReference type="RefSeq" id="WP_184329309.1">
    <property type="nucleotide sequence ID" value="NZ_JACHHZ010000001.1"/>
</dbReference>
<dbReference type="CDD" id="cd06664">
    <property type="entry name" value="IscU_like"/>
    <property type="match status" value="1"/>
</dbReference>
<dbReference type="FunFam" id="3.90.1010.10:FF:000002">
    <property type="entry name" value="Iron-sulfur cluster assembly scaffold protein NifU"/>
    <property type="match status" value="1"/>
</dbReference>
<dbReference type="GO" id="GO:0051536">
    <property type="term" value="F:iron-sulfur cluster binding"/>
    <property type="evidence" value="ECO:0007669"/>
    <property type="project" value="InterPro"/>
</dbReference>
<dbReference type="NCBIfam" id="TIGR01994">
    <property type="entry name" value="SUF_scaf_2"/>
    <property type="match status" value="1"/>
</dbReference>
<comment type="similarity">
    <text evidence="1">Belongs to the NifU family.</text>
</comment>
<sequence length="148" mass="16140">MDLKDLYRDVIVDHNRNPRNFGKLDPADAHADGHNPLCGDRLSLYVNLDGDRIREVKFDGSGCAISVASASLLTEAVKGKSRPEVKALFDDMHSLLTQHDSTVDVSKLGKLAALSGVREFPARVKCASLCWHTLNAALDQQAEPVSTE</sequence>
<dbReference type="Gene3D" id="3.90.1010.10">
    <property type="match status" value="1"/>
</dbReference>
<dbReference type="InterPro" id="IPR002871">
    <property type="entry name" value="NIF_FeS_clus_asmbl_NifU_N"/>
</dbReference>
<keyword evidence="4" id="KW-1185">Reference proteome</keyword>
<dbReference type="AlphaFoldDB" id="A0A841HFH0"/>
<name>A0A841HFH0_9GAMM</name>
<organism evidence="3 4">
    <name type="scientific">Povalibacter uvarum</name>
    <dbReference type="NCBI Taxonomy" id="732238"/>
    <lineage>
        <taxon>Bacteria</taxon>
        <taxon>Pseudomonadati</taxon>
        <taxon>Pseudomonadota</taxon>
        <taxon>Gammaproteobacteria</taxon>
        <taxon>Steroidobacterales</taxon>
        <taxon>Steroidobacteraceae</taxon>
        <taxon>Povalibacter</taxon>
    </lineage>
</organism>